<dbReference type="eggNOG" id="COG1569">
    <property type="taxonomic scope" value="Bacteria"/>
</dbReference>
<dbReference type="EMBL" id="CP000613">
    <property type="protein sequence ID" value="ACJ00877.1"/>
    <property type="molecule type" value="Genomic_DNA"/>
</dbReference>
<dbReference type="AlphaFoldDB" id="B6IX53"/>
<dbReference type="HOGENOM" id="CLU_096418_0_1_5"/>
<protein>
    <submittedName>
        <fullName evidence="3">Uncharacterized protein</fullName>
    </submittedName>
</protein>
<keyword evidence="4" id="KW-1185">Reference proteome</keyword>
<dbReference type="Proteomes" id="UP000001591">
    <property type="component" value="Chromosome"/>
</dbReference>
<dbReference type="InterPro" id="IPR058652">
    <property type="entry name" value="VapC50_C"/>
</dbReference>
<dbReference type="InterPro" id="IPR029060">
    <property type="entry name" value="PIN-like_dom_sf"/>
</dbReference>
<dbReference type="Pfam" id="PF26343">
    <property type="entry name" value="VapC50_C"/>
    <property type="match status" value="1"/>
</dbReference>
<organism evidence="3 4">
    <name type="scientific">Rhodospirillum centenum (strain ATCC 51521 / SW)</name>
    <dbReference type="NCBI Taxonomy" id="414684"/>
    <lineage>
        <taxon>Bacteria</taxon>
        <taxon>Pseudomonadati</taxon>
        <taxon>Pseudomonadota</taxon>
        <taxon>Alphaproteobacteria</taxon>
        <taxon>Rhodospirillales</taxon>
        <taxon>Rhodospirillaceae</taxon>
        <taxon>Rhodospirillum</taxon>
    </lineage>
</organism>
<accession>B6IX53</accession>
<sequence>MFLIPAPFRVVLDANVLFPFTVRDTLLRAAEQDLYLPGWTDGILEEMRRNLVARGHTREDQSHRLVATIAAAFPEARITGHDCLIPCMPNEPEDRHVAAAAVRSAAQLIVTGNLRHFRSLPDGIEARTAEDFLCDLHDLAPDRMAQVIADQAAALTRPPRTVDDILRAFDRLTPRFARLVRATRATQAGGLASG</sequence>
<evidence type="ECO:0000313" key="4">
    <source>
        <dbReference type="Proteomes" id="UP000001591"/>
    </source>
</evidence>
<feature type="domain" description="PIN" evidence="1">
    <location>
        <begin position="9"/>
        <end position="114"/>
    </location>
</feature>
<dbReference type="Pfam" id="PF13470">
    <property type="entry name" value="PIN_3"/>
    <property type="match status" value="1"/>
</dbReference>
<dbReference type="InterPro" id="IPR002716">
    <property type="entry name" value="PIN_dom"/>
</dbReference>
<reference evidence="3 4" key="1">
    <citation type="journal article" date="2010" name="BMC Genomics">
        <title>Metabolic flexibility revealed in the genome of the cyst-forming alpha-1 proteobacterium Rhodospirillum centenum.</title>
        <authorList>
            <person name="Lu Y.K."/>
            <person name="Marden J."/>
            <person name="Han M."/>
            <person name="Swingley W.D."/>
            <person name="Mastrian S.D."/>
            <person name="Chowdhury S.R."/>
            <person name="Hao J."/>
            <person name="Helmy T."/>
            <person name="Kim S."/>
            <person name="Kurdoglu A.A."/>
            <person name="Matthies H.J."/>
            <person name="Rollo D."/>
            <person name="Stothard P."/>
            <person name="Blankenship R.E."/>
            <person name="Bauer C.E."/>
            <person name="Touchman J.W."/>
        </authorList>
    </citation>
    <scope>NUCLEOTIDE SEQUENCE [LARGE SCALE GENOMIC DNA]</scope>
    <source>
        <strain evidence="4">ATCC 51521 / SW</strain>
    </source>
</reference>
<evidence type="ECO:0000259" key="1">
    <source>
        <dbReference type="Pfam" id="PF13470"/>
    </source>
</evidence>
<gene>
    <name evidence="3" type="ordered locus">RC1_3520</name>
</gene>
<evidence type="ECO:0000259" key="2">
    <source>
        <dbReference type="Pfam" id="PF26343"/>
    </source>
</evidence>
<dbReference type="SUPFAM" id="SSF88723">
    <property type="entry name" value="PIN domain-like"/>
    <property type="match status" value="1"/>
</dbReference>
<feature type="domain" description="VapC50 C-terminal" evidence="2">
    <location>
        <begin position="130"/>
        <end position="182"/>
    </location>
</feature>
<dbReference type="KEGG" id="rce:RC1_3520"/>
<name>B6IX53_RHOCS</name>
<evidence type="ECO:0000313" key="3">
    <source>
        <dbReference type="EMBL" id="ACJ00877.1"/>
    </source>
</evidence>
<proteinExistence type="predicted"/>